<dbReference type="Pfam" id="PF17919">
    <property type="entry name" value="RT_RNaseH_2"/>
    <property type="match status" value="1"/>
</dbReference>
<sequence length="188" mass="21620">MHRVLRPFMGKFVVVYFDDILIYSPSWSSHFDHLRAVFELLRTERLFVSRKKCSFFTTSVTFLGFVVSTDGVHADQSKIDAILEWPRPRTLHDVRSFHGLASFYRRFIRNFSTLITPITECLKGRDFKWTDEAETSFHLVKQKMTEAPVLALPDFNKVFEVNCDASGVGIGSVLSQSGRPVAFFSEKL</sequence>
<organism evidence="2 3">
    <name type="scientific">Dioscorea zingiberensis</name>
    <dbReference type="NCBI Taxonomy" id="325984"/>
    <lineage>
        <taxon>Eukaryota</taxon>
        <taxon>Viridiplantae</taxon>
        <taxon>Streptophyta</taxon>
        <taxon>Embryophyta</taxon>
        <taxon>Tracheophyta</taxon>
        <taxon>Spermatophyta</taxon>
        <taxon>Magnoliopsida</taxon>
        <taxon>Liliopsida</taxon>
        <taxon>Dioscoreales</taxon>
        <taxon>Dioscoreaceae</taxon>
        <taxon>Dioscorea</taxon>
    </lineage>
</organism>
<feature type="domain" description="Reverse transcriptase" evidence="1">
    <location>
        <begin position="1"/>
        <end position="67"/>
    </location>
</feature>
<dbReference type="Gene3D" id="3.30.70.270">
    <property type="match status" value="2"/>
</dbReference>
<proteinExistence type="predicted"/>
<dbReference type="AlphaFoldDB" id="A0A9D5H678"/>
<gene>
    <name evidence="2" type="ORF">J5N97_025894</name>
</gene>
<comment type="caution">
    <text evidence="2">The sequence shown here is derived from an EMBL/GenBank/DDBJ whole genome shotgun (WGS) entry which is preliminary data.</text>
</comment>
<dbReference type="InterPro" id="IPR041577">
    <property type="entry name" value="RT_RNaseH_2"/>
</dbReference>
<dbReference type="Proteomes" id="UP001085076">
    <property type="component" value="Miscellaneous, Linkage group lg08"/>
</dbReference>
<dbReference type="Pfam" id="PF00078">
    <property type="entry name" value="RVT_1"/>
    <property type="match status" value="1"/>
</dbReference>
<dbReference type="InterPro" id="IPR051320">
    <property type="entry name" value="Viral_Replic_Matur_Polypro"/>
</dbReference>
<dbReference type="PANTHER" id="PTHR33064:SF37">
    <property type="entry name" value="RIBONUCLEASE H"/>
    <property type="match status" value="1"/>
</dbReference>
<keyword evidence="3" id="KW-1185">Reference proteome</keyword>
<dbReference type="SUPFAM" id="SSF56672">
    <property type="entry name" value="DNA/RNA polymerases"/>
    <property type="match status" value="1"/>
</dbReference>
<dbReference type="PANTHER" id="PTHR33064">
    <property type="entry name" value="POL PROTEIN"/>
    <property type="match status" value="1"/>
</dbReference>
<dbReference type="InterPro" id="IPR043502">
    <property type="entry name" value="DNA/RNA_pol_sf"/>
</dbReference>
<reference evidence="2" key="1">
    <citation type="submission" date="2021-03" db="EMBL/GenBank/DDBJ databases">
        <authorList>
            <person name="Li Z."/>
            <person name="Yang C."/>
        </authorList>
    </citation>
    <scope>NUCLEOTIDE SEQUENCE</scope>
    <source>
        <strain evidence="2">Dzin_1.0</strain>
        <tissue evidence="2">Leaf</tissue>
    </source>
</reference>
<protein>
    <recommendedName>
        <fullName evidence="1">Reverse transcriptase domain-containing protein</fullName>
    </recommendedName>
</protein>
<dbReference type="EMBL" id="JAGGNH010000008">
    <property type="protein sequence ID" value="KAJ0964756.1"/>
    <property type="molecule type" value="Genomic_DNA"/>
</dbReference>
<dbReference type="OrthoDB" id="777296at2759"/>
<evidence type="ECO:0000259" key="1">
    <source>
        <dbReference type="PROSITE" id="PS50878"/>
    </source>
</evidence>
<dbReference type="InterPro" id="IPR043128">
    <property type="entry name" value="Rev_trsase/Diguanyl_cyclase"/>
</dbReference>
<evidence type="ECO:0000313" key="2">
    <source>
        <dbReference type="EMBL" id="KAJ0964756.1"/>
    </source>
</evidence>
<evidence type="ECO:0000313" key="3">
    <source>
        <dbReference type="Proteomes" id="UP001085076"/>
    </source>
</evidence>
<dbReference type="PROSITE" id="PS50878">
    <property type="entry name" value="RT_POL"/>
    <property type="match status" value="1"/>
</dbReference>
<dbReference type="CDD" id="cd01647">
    <property type="entry name" value="RT_LTR"/>
    <property type="match status" value="1"/>
</dbReference>
<accession>A0A9D5H678</accession>
<dbReference type="FunFam" id="3.30.70.270:FF:000020">
    <property type="entry name" value="Transposon Tf2-6 polyprotein-like Protein"/>
    <property type="match status" value="1"/>
</dbReference>
<reference evidence="2" key="2">
    <citation type="journal article" date="2022" name="Hortic Res">
        <title>The genome of Dioscorea zingiberensis sheds light on the biosynthesis, origin and evolution of the medicinally important diosgenin saponins.</title>
        <authorList>
            <person name="Li Y."/>
            <person name="Tan C."/>
            <person name="Li Z."/>
            <person name="Guo J."/>
            <person name="Li S."/>
            <person name="Chen X."/>
            <person name="Wang C."/>
            <person name="Dai X."/>
            <person name="Yang H."/>
            <person name="Song W."/>
            <person name="Hou L."/>
            <person name="Xu J."/>
            <person name="Tong Z."/>
            <person name="Xu A."/>
            <person name="Yuan X."/>
            <person name="Wang W."/>
            <person name="Yang Q."/>
            <person name="Chen L."/>
            <person name="Sun Z."/>
            <person name="Wang K."/>
            <person name="Pan B."/>
            <person name="Chen J."/>
            <person name="Bao Y."/>
            <person name="Liu F."/>
            <person name="Qi X."/>
            <person name="Gang D.R."/>
            <person name="Wen J."/>
            <person name="Li J."/>
        </authorList>
    </citation>
    <scope>NUCLEOTIDE SEQUENCE</scope>
    <source>
        <strain evidence="2">Dzin_1.0</strain>
    </source>
</reference>
<dbReference type="InterPro" id="IPR000477">
    <property type="entry name" value="RT_dom"/>
</dbReference>
<name>A0A9D5H678_9LILI</name>